<evidence type="ECO:0000313" key="12">
    <source>
        <dbReference type="EMBL" id="CCM01866.1"/>
    </source>
</evidence>
<dbReference type="EMBL" id="HE797054">
    <property type="protein sequence ID" value="CCM01866.1"/>
    <property type="molecule type" value="Genomic_DNA"/>
</dbReference>
<feature type="domain" description="Helicase Sen1 N-terminal" evidence="8">
    <location>
        <begin position="86"/>
        <end position="830"/>
    </location>
</feature>
<evidence type="ECO:0008006" key="14">
    <source>
        <dbReference type="Google" id="ProtNLM"/>
    </source>
</evidence>
<keyword evidence="5" id="KW-0067">ATP-binding</keyword>
<dbReference type="FunCoup" id="J4I9W4">
    <property type="interactions" value="89"/>
</dbReference>
<dbReference type="GO" id="GO:0016787">
    <property type="term" value="F:hydrolase activity"/>
    <property type="evidence" value="ECO:0007669"/>
    <property type="project" value="UniProtKB-KW"/>
</dbReference>
<dbReference type="Pfam" id="PF12726">
    <property type="entry name" value="SEN1_N"/>
    <property type="match status" value="1"/>
</dbReference>
<evidence type="ECO:0000256" key="7">
    <source>
        <dbReference type="SAM" id="MobiDB-lite"/>
    </source>
</evidence>
<evidence type="ECO:0000256" key="2">
    <source>
        <dbReference type="ARBA" id="ARBA00022741"/>
    </source>
</evidence>
<dbReference type="Pfam" id="PF13086">
    <property type="entry name" value="AAA_11"/>
    <property type="match status" value="1"/>
</dbReference>
<feature type="region of interest" description="Disordered" evidence="7">
    <location>
        <begin position="1866"/>
        <end position="1926"/>
    </location>
</feature>
<dbReference type="InterPro" id="IPR027417">
    <property type="entry name" value="P-loop_NTPase"/>
</dbReference>
<feature type="region of interest" description="Disordered" evidence="7">
    <location>
        <begin position="969"/>
        <end position="1025"/>
    </location>
</feature>
<dbReference type="GO" id="GO:0006369">
    <property type="term" value="P:termination of RNA polymerase II transcription"/>
    <property type="evidence" value="ECO:0007669"/>
    <property type="project" value="TreeGrafter"/>
</dbReference>
<evidence type="ECO:0000256" key="1">
    <source>
        <dbReference type="ARBA" id="ARBA00007913"/>
    </source>
</evidence>
<dbReference type="OrthoDB" id="6513042at2759"/>
<evidence type="ECO:0000259" key="10">
    <source>
        <dbReference type="Pfam" id="PF13087"/>
    </source>
</evidence>
<dbReference type="FunFam" id="3.40.50.300:FF:000326">
    <property type="entry name" value="P-loop containing nucleoside triphosphate hydrolase"/>
    <property type="match status" value="1"/>
</dbReference>
<feature type="domain" description="DNA2/NAM7 helicase-like C-terminal" evidence="10">
    <location>
        <begin position="1566"/>
        <end position="1763"/>
    </location>
</feature>
<reference evidence="12 13" key="1">
    <citation type="journal article" date="2012" name="Appl. Environ. Microbiol.">
        <title>Short-read sequencing for genomic analysis of the brown rot fungus Fibroporia radiculosa.</title>
        <authorList>
            <person name="Tang J.D."/>
            <person name="Perkins A.D."/>
            <person name="Sonstegard T.S."/>
            <person name="Schroeder S.G."/>
            <person name="Burgess S.C."/>
            <person name="Diehl S.V."/>
        </authorList>
    </citation>
    <scope>NUCLEOTIDE SEQUENCE [LARGE SCALE GENOMIC DNA]</scope>
    <source>
        <strain evidence="12 13">TFFH 294</strain>
    </source>
</reference>
<dbReference type="InParanoid" id="J4I9W4"/>
<keyword evidence="13" id="KW-1185">Reference proteome</keyword>
<dbReference type="RefSeq" id="XP_012181149.1">
    <property type="nucleotide sequence ID" value="XM_012325759.1"/>
</dbReference>
<dbReference type="InterPro" id="IPR041679">
    <property type="entry name" value="DNA2/NAM7-like_C"/>
</dbReference>
<dbReference type="SUPFAM" id="SSF52540">
    <property type="entry name" value="P-loop containing nucleoside triphosphate hydrolases"/>
    <property type="match status" value="1"/>
</dbReference>
<evidence type="ECO:0000256" key="3">
    <source>
        <dbReference type="ARBA" id="ARBA00022801"/>
    </source>
</evidence>
<sequence>MPLSATEVAISAELTKLRESPLAIPSEATLKLLSDHLLGRPHTTNVFSRPFTHWFCVRADAITRETAAFLIRLHAYNDQSNSVKLWRQQFRACLAGCCECVKGFQEAKVTTRHTYFGAFSDSTLQRFYESLDGWEVESVLAALSEVHIAPSDSRSGFERSLSMAPPAVVYHIFTNLRIMGDPSVVNVLHTFPPNTSITEWPSDCPPPGLFYALLAEQPEVRAWAESQISSYQLTPMPAKGFLREHRAILESVSKVVSTRTTSGAAGGETPFPLVDEANILWSNFLLILRLIPVPFLRPGKSYDLDIRHLVIGHLHDSGTHFVDVLKCFLLLVNRLGSSMWEAEVVDFPQIVFNSIKDNPRYLESLQNLGVVRKDNWYLNWIEAFVKTVADMVVFKEILPIVTHFLVEELQHERFQELRPAAMTIALRVLLAVLDHADEENMPLERILVQEIMDVHTGIFVSVSYARKFMDDKWAEARALTRKLLARSLTEDIKSISSAIVALSRSTADPSQLPALHIREQIWKQLYDTIQPSDQEGISEIIAALAQIAHIDDLKDSIFADRIGKSPHRQKYKDLIDGVNQALAMVRDGFNNVVTRFIDLSLPSVMIELFRRSGVVRNIIMLMLSPAEPIQEAAQALVGSAYDVEVRMDCFRAALENSPDAALNGICDMLGTFTRHAQVVPEACSLSKALARCLTDIIDVLCSGPDGLLHKQAFLTTGLGDTIPSQLPKWWSLMTNALSVIFSRTPRWAIFFDNADMVLWMRDALIFGRDMLAQRRVIESATLVIGQRPDDSRNKLSRVGKKMVEDLQSVVFELTRWLRLTDEELLHQSFSLLESLLKCFQETSTPPKKEALQKIQKHIDDGRKNDPNRPQTRLDAARLARLEDAISVFEDDDEIQIISHQIPEVKIRGSSGKERASIGLVHKPSVGAERQSKEIQRTRFLTKNTSISNYFTSKDQQKLVSESAFPKLGKNQSTAVVSVQKPTVSVKDERPSTRPTTEESGSEREESDDDEPDTGLAELSKLQRTPVVKKPVERRQVMRLDAPTTIRNSALTRVQNREDARRTQMRLKPDISGLHKTLLSWNYDHEGPNPPGNPIKLAAVPDRFTDVHHFRNIMEPLLLLECWTQLIESKEEAQETYECHIGSRQFVDEWAEIEASITQIVKRDWNLSDADVVLLRHPASRQPALGKVQNYRASPMGIQVTIRCLARGGDPGLQPNTVWLLSKVLNLTTLHREYGALMALPYYDSCDTVLRANLSLPSPSDSREVQTTMKAYSVNEPQAKAILYSLKADGFALIQGPPGTGKTSTICGLVHAFLSRRPKPATLVAVGRTTNMPNKEPVKKVLLCAPSNAAIDEIAFRLKEGVSGAGTQPVSPKVVRVGTTASMKAVVKDISLEHLIEQKINANPSIGGSADSGSDIMRLRAELESVKTLRQQKLDEISNIHDNAAKTLSLEEEVKRLNKQRFALTQQFDKLKDKQKSDSRTMDATRRRFRTEVLLEADVVCSTLSGAAYEYLEQLDFELIVIDEAAQAIELSSLIPLKYRCRRCIMVGDPQQLPPTVKSQEACKFGYNQSLFVRFQRQRPEAVHLLSIQYRMHPDISLVPSQLFYDRKLQDGPDMATKTKRPWHSNEKLGTYHFFDVAGGREEAGRNHSFINRAECQVAIALFNRLRREYSTFDFDYKVGIVSMYRGQIFELRRMFEQRFGADISSIVDFHTVDGFQGQEKDVIILSCVRAGPNVQTVGFLRDMRRMNVALTRAKSSLFVLGHAATLERSDGTWRQIISDARERSRLVNVDVSYFTTPTNATRPAHVPTKAPKPQSKKLPPLPPGLMPVHELNSRTDNTEPETTRPSGDQAQIVPNLTEDAVRAGLPQLGETSVGQKRPAPDDDLRQSAQASTNQQANRQDRPRPPPKKRPKPAPSLFIPKNRRAPQ</sequence>
<accession>J4I9W4</accession>
<feature type="compositionally biased region" description="Polar residues" evidence="7">
    <location>
        <begin position="969"/>
        <end position="982"/>
    </location>
</feature>
<dbReference type="GO" id="GO:0004386">
    <property type="term" value="F:helicase activity"/>
    <property type="evidence" value="ECO:0007669"/>
    <property type="project" value="UniProtKB-KW"/>
</dbReference>
<evidence type="ECO:0000256" key="4">
    <source>
        <dbReference type="ARBA" id="ARBA00022806"/>
    </source>
</evidence>
<dbReference type="InterPro" id="IPR041677">
    <property type="entry name" value="DNA2/NAM7_AAA_11"/>
</dbReference>
<keyword evidence="2" id="KW-0547">Nucleotide-binding</keyword>
<dbReference type="STRING" id="599839.J4I9W4"/>
<feature type="coiled-coil region" evidence="6">
    <location>
        <begin position="1415"/>
        <end position="1473"/>
    </location>
</feature>
<dbReference type="GO" id="GO:0001147">
    <property type="term" value="F:transcription termination site sequence-specific DNA binding"/>
    <property type="evidence" value="ECO:0007669"/>
    <property type="project" value="TreeGrafter"/>
</dbReference>
<evidence type="ECO:0000313" key="13">
    <source>
        <dbReference type="Proteomes" id="UP000006352"/>
    </source>
</evidence>
<evidence type="ECO:0000259" key="9">
    <source>
        <dbReference type="Pfam" id="PF13086"/>
    </source>
</evidence>
<evidence type="ECO:0000256" key="6">
    <source>
        <dbReference type="SAM" id="Coils"/>
    </source>
</evidence>
<dbReference type="SUPFAM" id="SSF48371">
    <property type="entry name" value="ARM repeat"/>
    <property type="match status" value="1"/>
</dbReference>
<feature type="domain" description="Helicase SEN1 beta-barrel" evidence="11">
    <location>
        <begin position="1132"/>
        <end position="1223"/>
    </location>
</feature>
<dbReference type="InterPro" id="IPR016024">
    <property type="entry name" value="ARM-type_fold"/>
</dbReference>
<dbReference type="Pfam" id="PF23576">
    <property type="entry name" value="SEN1_barrel"/>
    <property type="match status" value="1"/>
</dbReference>
<keyword evidence="3" id="KW-0378">Hydrolase</keyword>
<dbReference type="InterPro" id="IPR047187">
    <property type="entry name" value="SF1_C_Upf1"/>
</dbReference>
<name>J4I9W4_9APHY</name>
<protein>
    <recommendedName>
        <fullName evidence="14">Helicase ATP-binding domain-containing protein</fullName>
    </recommendedName>
</protein>
<organism evidence="12 13">
    <name type="scientific">Fibroporia radiculosa</name>
    <dbReference type="NCBI Taxonomy" id="599839"/>
    <lineage>
        <taxon>Eukaryota</taxon>
        <taxon>Fungi</taxon>
        <taxon>Dikarya</taxon>
        <taxon>Basidiomycota</taxon>
        <taxon>Agaricomycotina</taxon>
        <taxon>Agaricomycetes</taxon>
        <taxon>Polyporales</taxon>
        <taxon>Fibroporiaceae</taxon>
        <taxon>Fibroporia</taxon>
    </lineage>
</organism>
<dbReference type="PANTHER" id="PTHR10887:SF495">
    <property type="entry name" value="HELICASE SENATAXIN ISOFORM X1-RELATED"/>
    <property type="match status" value="1"/>
</dbReference>
<dbReference type="Pfam" id="PF13087">
    <property type="entry name" value="AAA_12"/>
    <property type="match status" value="1"/>
</dbReference>
<feature type="compositionally biased region" description="Polar residues" evidence="7">
    <location>
        <begin position="1843"/>
        <end position="1853"/>
    </location>
</feature>
<dbReference type="InterPro" id="IPR056474">
    <property type="entry name" value="SEN1_barrel"/>
</dbReference>
<dbReference type="InterPro" id="IPR045055">
    <property type="entry name" value="DNA2/NAM7-like"/>
</dbReference>
<dbReference type="GeneID" id="24096777"/>
<keyword evidence="4" id="KW-0347">Helicase</keyword>
<feature type="compositionally biased region" description="Basic and acidic residues" evidence="7">
    <location>
        <begin position="846"/>
        <end position="866"/>
    </location>
</feature>
<evidence type="ECO:0000259" key="8">
    <source>
        <dbReference type="Pfam" id="PF12726"/>
    </source>
</evidence>
<evidence type="ECO:0000256" key="5">
    <source>
        <dbReference type="ARBA" id="ARBA00022840"/>
    </source>
</evidence>
<feature type="domain" description="DNA2/NAM7 helicase helicase" evidence="9">
    <location>
        <begin position="1273"/>
        <end position="1559"/>
    </location>
</feature>
<dbReference type="GO" id="GO:0016604">
    <property type="term" value="C:nuclear body"/>
    <property type="evidence" value="ECO:0007669"/>
    <property type="project" value="TreeGrafter"/>
</dbReference>
<feature type="region of interest" description="Disordered" evidence="7">
    <location>
        <begin position="846"/>
        <end position="870"/>
    </location>
</feature>
<dbReference type="CDD" id="cd18042">
    <property type="entry name" value="DEXXQc_SETX"/>
    <property type="match status" value="1"/>
</dbReference>
<dbReference type="GO" id="GO:0005694">
    <property type="term" value="C:chromosome"/>
    <property type="evidence" value="ECO:0007669"/>
    <property type="project" value="UniProtKB-ARBA"/>
</dbReference>
<proteinExistence type="inferred from homology"/>
<dbReference type="GO" id="GO:0005524">
    <property type="term" value="F:ATP binding"/>
    <property type="evidence" value="ECO:0007669"/>
    <property type="project" value="UniProtKB-KW"/>
</dbReference>
<evidence type="ECO:0000259" key="11">
    <source>
        <dbReference type="Pfam" id="PF23576"/>
    </source>
</evidence>
<dbReference type="InterPro" id="IPR024481">
    <property type="entry name" value="Helicase_Sen1_N"/>
</dbReference>
<feature type="region of interest" description="Disordered" evidence="7">
    <location>
        <begin position="1797"/>
        <end position="1853"/>
    </location>
</feature>
<dbReference type="Proteomes" id="UP000006352">
    <property type="component" value="Unassembled WGS sequence"/>
</dbReference>
<dbReference type="HOGENOM" id="CLU_000459_1_1_1"/>
<feature type="compositionally biased region" description="Low complexity" evidence="7">
    <location>
        <begin position="1886"/>
        <end position="1897"/>
    </location>
</feature>
<gene>
    <name evidence="12" type="ORF">FIBRA_03937</name>
</gene>
<dbReference type="CDD" id="cd18808">
    <property type="entry name" value="SF1_C_Upf1"/>
    <property type="match status" value="1"/>
</dbReference>
<comment type="similarity">
    <text evidence="1">Belongs to the DNA2/NAM7 helicase family.</text>
</comment>
<keyword evidence="6" id="KW-0175">Coiled coil</keyword>
<dbReference type="PANTHER" id="PTHR10887">
    <property type="entry name" value="DNA2/NAM7 HELICASE FAMILY"/>
    <property type="match status" value="1"/>
</dbReference>
<dbReference type="Gene3D" id="3.40.50.300">
    <property type="entry name" value="P-loop containing nucleotide triphosphate hydrolases"/>
    <property type="match status" value="2"/>
</dbReference>